<dbReference type="AlphaFoldDB" id="A0A9P9J410"/>
<name>A0A9P9J410_9HYPO</name>
<proteinExistence type="predicted"/>
<gene>
    <name evidence="1" type="ORF">B0J13DRAFT_527187</name>
</gene>
<dbReference type="EMBL" id="JAGMUU010000013">
    <property type="protein sequence ID" value="KAH7140449.1"/>
    <property type="molecule type" value="Genomic_DNA"/>
</dbReference>
<dbReference type="OrthoDB" id="5151118at2759"/>
<sequence>MASPTNSPPAVSVPFDVGIHTPANLNRGARTALLQNSPAVVNGPVGVSPVFGRAAQTSSSPTTALSTAAVTEGAQLAAPPPPPILLGSQNDNQSPSSTFCTKFEEAAQQFTTELELEFAQAFADSFLDSWKQVLAGAKTAPTPTYSSVAAYLRIVISRAKVIFIFIFTYSQKVC</sequence>
<organism evidence="1 2">
    <name type="scientific">Dactylonectria estremocensis</name>
    <dbReference type="NCBI Taxonomy" id="1079267"/>
    <lineage>
        <taxon>Eukaryota</taxon>
        <taxon>Fungi</taxon>
        <taxon>Dikarya</taxon>
        <taxon>Ascomycota</taxon>
        <taxon>Pezizomycotina</taxon>
        <taxon>Sordariomycetes</taxon>
        <taxon>Hypocreomycetidae</taxon>
        <taxon>Hypocreales</taxon>
        <taxon>Nectriaceae</taxon>
        <taxon>Dactylonectria</taxon>
    </lineage>
</organism>
<protein>
    <submittedName>
        <fullName evidence="1">Uncharacterized protein</fullName>
    </submittedName>
</protein>
<accession>A0A9P9J410</accession>
<evidence type="ECO:0000313" key="2">
    <source>
        <dbReference type="Proteomes" id="UP000717696"/>
    </source>
</evidence>
<reference evidence="1" key="1">
    <citation type="journal article" date="2021" name="Nat. Commun.">
        <title>Genetic determinants of endophytism in the Arabidopsis root mycobiome.</title>
        <authorList>
            <person name="Mesny F."/>
            <person name="Miyauchi S."/>
            <person name="Thiergart T."/>
            <person name="Pickel B."/>
            <person name="Atanasova L."/>
            <person name="Karlsson M."/>
            <person name="Huettel B."/>
            <person name="Barry K.W."/>
            <person name="Haridas S."/>
            <person name="Chen C."/>
            <person name="Bauer D."/>
            <person name="Andreopoulos W."/>
            <person name="Pangilinan J."/>
            <person name="LaButti K."/>
            <person name="Riley R."/>
            <person name="Lipzen A."/>
            <person name="Clum A."/>
            <person name="Drula E."/>
            <person name="Henrissat B."/>
            <person name="Kohler A."/>
            <person name="Grigoriev I.V."/>
            <person name="Martin F.M."/>
            <person name="Hacquard S."/>
        </authorList>
    </citation>
    <scope>NUCLEOTIDE SEQUENCE</scope>
    <source>
        <strain evidence="1">MPI-CAGE-AT-0021</strain>
    </source>
</reference>
<evidence type="ECO:0000313" key="1">
    <source>
        <dbReference type="EMBL" id="KAH7140449.1"/>
    </source>
</evidence>
<comment type="caution">
    <text evidence="1">The sequence shown here is derived from an EMBL/GenBank/DDBJ whole genome shotgun (WGS) entry which is preliminary data.</text>
</comment>
<dbReference type="Proteomes" id="UP000717696">
    <property type="component" value="Unassembled WGS sequence"/>
</dbReference>
<keyword evidence="2" id="KW-1185">Reference proteome</keyword>